<dbReference type="GO" id="GO:0004674">
    <property type="term" value="F:protein serine/threonine kinase activity"/>
    <property type="evidence" value="ECO:0007669"/>
    <property type="project" value="TreeGrafter"/>
</dbReference>
<dbReference type="SMART" id="SM00220">
    <property type="entry name" value="S_TKc"/>
    <property type="match status" value="1"/>
</dbReference>
<protein>
    <submittedName>
        <fullName evidence="2">Protein kinase, PfPK7 homolog, putative</fullName>
    </submittedName>
</protein>
<keyword evidence="2" id="KW-0808">Transferase</keyword>
<dbReference type="InterPro" id="IPR008271">
    <property type="entry name" value="Ser/Thr_kinase_AS"/>
</dbReference>
<reference evidence="2" key="2">
    <citation type="submission" date="2013-10" db="EMBL/GenBank/DDBJ databases">
        <authorList>
            <person name="Aslett M."/>
        </authorList>
    </citation>
    <scope>NUCLEOTIDE SEQUENCE [LARGE SCALE GENOMIC DNA]</scope>
    <source>
        <strain evidence="2">Houghton</strain>
    </source>
</reference>
<keyword evidence="3" id="KW-1185">Reference proteome</keyword>
<keyword evidence="2" id="KW-0418">Kinase</keyword>
<dbReference type="VEuPathDB" id="ToxoDB:EPH_0023370"/>
<name>U6H392_9EIME</name>
<evidence type="ECO:0000313" key="3">
    <source>
        <dbReference type="Proteomes" id="UP000018201"/>
    </source>
</evidence>
<dbReference type="Gene3D" id="1.10.510.10">
    <property type="entry name" value="Transferase(Phosphotransferase) domain 1"/>
    <property type="match status" value="1"/>
</dbReference>
<dbReference type="Pfam" id="PF00069">
    <property type="entry name" value="Pkinase"/>
    <property type="match status" value="1"/>
</dbReference>
<dbReference type="PROSITE" id="PS50011">
    <property type="entry name" value="PROTEIN_KINASE_DOM"/>
    <property type="match status" value="1"/>
</dbReference>
<evidence type="ECO:0000313" key="2">
    <source>
        <dbReference type="EMBL" id="CDI87026.1"/>
    </source>
</evidence>
<dbReference type="OrthoDB" id="68483at2759"/>
<dbReference type="GO" id="GO:0005524">
    <property type="term" value="F:ATP binding"/>
    <property type="evidence" value="ECO:0007669"/>
    <property type="project" value="InterPro"/>
</dbReference>
<dbReference type="InterPro" id="IPR000719">
    <property type="entry name" value="Prot_kinase_dom"/>
</dbReference>
<dbReference type="SUPFAM" id="SSF56112">
    <property type="entry name" value="Protein kinase-like (PK-like)"/>
    <property type="match status" value="1"/>
</dbReference>
<dbReference type="Proteomes" id="UP000018201">
    <property type="component" value="Unassembled WGS sequence"/>
</dbReference>
<reference evidence="2" key="1">
    <citation type="submission" date="2013-10" db="EMBL/GenBank/DDBJ databases">
        <title>Genomic analysis of the causative agents of coccidiosis in chickens.</title>
        <authorList>
            <person name="Reid A.J."/>
            <person name="Blake D."/>
            <person name="Billington K."/>
            <person name="Browne H."/>
            <person name="Dunn M."/>
            <person name="Hung S."/>
            <person name="Kawahara F."/>
            <person name="Miranda-Saavedra D."/>
            <person name="Mourier T."/>
            <person name="Nagra H."/>
            <person name="Otto T.D."/>
            <person name="Rawlings N."/>
            <person name="Sanchez A."/>
            <person name="Sanders M."/>
            <person name="Subramaniam C."/>
            <person name="Tay Y."/>
            <person name="Dear P."/>
            <person name="Doerig C."/>
            <person name="Gruber A."/>
            <person name="Parkinson J."/>
            <person name="Shirley M."/>
            <person name="Wan K.L."/>
            <person name="Berriman M."/>
            <person name="Tomley F."/>
            <person name="Pain A."/>
        </authorList>
    </citation>
    <scope>NUCLEOTIDE SEQUENCE [LARGE SCALE GENOMIC DNA]</scope>
    <source>
        <strain evidence="2">Houghton</strain>
    </source>
</reference>
<feature type="domain" description="Protein kinase" evidence="1">
    <location>
        <begin position="31"/>
        <end position="357"/>
    </location>
</feature>
<dbReference type="EMBL" id="HG696565">
    <property type="protein sequence ID" value="CDI87026.1"/>
    <property type="molecule type" value="Genomic_DNA"/>
</dbReference>
<dbReference type="InterPro" id="IPR011009">
    <property type="entry name" value="Kinase-like_dom_sf"/>
</dbReference>
<dbReference type="AlphaFoldDB" id="U6H392"/>
<dbReference type="Gene3D" id="3.30.200.20">
    <property type="entry name" value="Phosphorylase Kinase, domain 1"/>
    <property type="match status" value="1"/>
</dbReference>
<sequence length="408" mass="45536">MRRPSPRMEGVDVQLVSKRRLPDGSAWLNQYRVCEKLASTELSSVFRVEETNPSSGAVTSFCCKRYRKILLLRRREYRPGPTGMGFMTKLEDVKEEARILALLDHPRCLKLKEILDSNPDSADGKVYFITSFMQGGALMVLKNIRDDDLERSCLSESDVSAALPAEATEDVVREKFVPQLEAIRTFTEAQAKCFIRDAAEGLAYLHEDLGVCHRDLKVDNLLLGADGRVCLGDFGSAEKMSANGKVRHTKGTYMFMAPECLRPIEESKPYEGHDGRAADTWALGICAYVMIFGTVPFGANSIESLFEAIGEGIVRIPENPPISPELRDFFRRVLHPEWQDRISVRQILEEYGRQPIVGLCLNCAGPSLGSVSEYHFTVIKLFLPPVSHKASQCSDCGALLELRRTTPG</sequence>
<dbReference type="PANTHER" id="PTHR24361">
    <property type="entry name" value="MITOGEN-ACTIVATED KINASE KINASE KINASE"/>
    <property type="match status" value="1"/>
</dbReference>
<organism evidence="2 3">
    <name type="scientific">Eimeria praecox</name>
    <dbReference type="NCBI Taxonomy" id="51316"/>
    <lineage>
        <taxon>Eukaryota</taxon>
        <taxon>Sar</taxon>
        <taxon>Alveolata</taxon>
        <taxon>Apicomplexa</taxon>
        <taxon>Conoidasida</taxon>
        <taxon>Coccidia</taxon>
        <taxon>Eucoccidiorida</taxon>
        <taxon>Eimeriorina</taxon>
        <taxon>Eimeriidae</taxon>
        <taxon>Eimeria</taxon>
    </lineage>
</organism>
<evidence type="ECO:0000259" key="1">
    <source>
        <dbReference type="PROSITE" id="PS50011"/>
    </source>
</evidence>
<accession>U6H392</accession>
<proteinExistence type="predicted"/>
<gene>
    <name evidence="2" type="ORF">EPH_0023370</name>
</gene>
<dbReference type="GO" id="GO:0005737">
    <property type="term" value="C:cytoplasm"/>
    <property type="evidence" value="ECO:0007669"/>
    <property type="project" value="TreeGrafter"/>
</dbReference>
<dbReference type="InterPro" id="IPR053235">
    <property type="entry name" value="Ser_Thr_kinase"/>
</dbReference>
<dbReference type="PROSITE" id="PS00108">
    <property type="entry name" value="PROTEIN_KINASE_ST"/>
    <property type="match status" value="1"/>
</dbReference>